<dbReference type="RefSeq" id="XP_007374669.1">
    <property type="nucleotide sequence ID" value="XM_007374607.1"/>
</dbReference>
<dbReference type="InterPro" id="IPR045237">
    <property type="entry name" value="COPS7/eIF3m"/>
</dbReference>
<dbReference type="KEGG" id="spaa:SPAPADRAFT_50067"/>
<organism evidence="2">
    <name type="scientific">Spathaspora passalidarum (strain NRRL Y-27907 / 11-Y1)</name>
    <dbReference type="NCBI Taxonomy" id="619300"/>
    <lineage>
        <taxon>Eukaryota</taxon>
        <taxon>Fungi</taxon>
        <taxon>Dikarya</taxon>
        <taxon>Ascomycota</taxon>
        <taxon>Saccharomycotina</taxon>
        <taxon>Pichiomycetes</taxon>
        <taxon>Debaryomycetaceae</taxon>
        <taxon>Spathaspora</taxon>
    </lineage>
</organism>
<dbReference type="OrthoDB" id="10267031at2759"/>
<dbReference type="AlphaFoldDB" id="G3ALB1"/>
<dbReference type="EMBL" id="GL996501">
    <property type="protein sequence ID" value="EGW33154.1"/>
    <property type="molecule type" value="Genomic_DNA"/>
</dbReference>
<dbReference type="HOGENOM" id="CLU_691108_0_0_1"/>
<sequence length="399" mass="44614">MASVIVVDNELKDSVKEYGQIIDGIQKSTEFSQSIAPFLTSAEITNKEELLTKINAVSTSETFKKFTDKEFEANFYLFIHIASELSSRDQVLDNAESPVIKTLLEVNPSQQPSLRDRKSIKSTTVLSILTIIFNLLPESSKTRIYIIDQILNVASTSGIEFNLIQDNIGSNLISWLKKAGAQESEIRSVFWRFVTLDSKFTNESLQLIKTFTTEYQVGAEELNQLVHFALSSKIVDVSFLVNNNVAQALNQQTPVASLFKKYVHGEIVTASEVPAELPADFIVYKSKILNLAKYFADASLSPDHDAIVFKYSEIPNIQSSTEFEQLLLEAIKAGVVEGKLNQVEEVFYLSRVNRLIIAGEDNTKAWAAVRETLQQWKNSLTNINDVVKAARENIVNSGN</sequence>
<dbReference type="eggNOG" id="KOG2753">
    <property type="taxonomic scope" value="Eukaryota"/>
</dbReference>
<evidence type="ECO:0008006" key="3">
    <source>
        <dbReference type="Google" id="ProtNLM"/>
    </source>
</evidence>
<dbReference type="STRING" id="619300.G3ALB1"/>
<protein>
    <recommendedName>
        <fullName evidence="3">PCI domain-containing protein</fullName>
    </recommendedName>
</protein>
<evidence type="ECO:0000313" key="1">
    <source>
        <dbReference type="EMBL" id="EGW33154.1"/>
    </source>
</evidence>
<name>G3ALB1_SPAPN</name>
<dbReference type="GeneID" id="18871398"/>
<dbReference type="Proteomes" id="UP000000709">
    <property type="component" value="Unassembled WGS sequence"/>
</dbReference>
<dbReference type="InParanoid" id="G3ALB1"/>
<reference evidence="1 2" key="1">
    <citation type="journal article" date="2011" name="Proc. Natl. Acad. Sci. U.S.A.">
        <title>Comparative genomics of xylose-fermenting fungi for enhanced biofuel production.</title>
        <authorList>
            <person name="Wohlbach D.J."/>
            <person name="Kuo A."/>
            <person name="Sato T.K."/>
            <person name="Potts K.M."/>
            <person name="Salamov A.A."/>
            <person name="LaButti K.M."/>
            <person name="Sun H."/>
            <person name="Clum A."/>
            <person name="Pangilinan J.L."/>
            <person name="Lindquist E.A."/>
            <person name="Lucas S."/>
            <person name="Lapidus A."/>
            <person name="Jin M."/>
            <person name="Gunawan C."/>
            <person name="Balan V."/>
            <person name="Dale B.E."/>
            <person name="Jeffries T.W."/>
            <person name="Zinkel R."/>
            <person name="Barry K.W."/>
            <person name="Grigoriev I.V."/>
            <person name="Gasch A.P."/>
        </authorList>
    </citation>
    <scope>NUCLEOTIDE SEQUENCE [LARGE SCALE GENOMIC DNA]</scope>
    <source>
        <strain evidence="2">NRRL Y-27907 / 11-Y1</strain>
    </source>
</reference>
<dbReference type="OMA" id="TIFWEFI"/>
<keyword evidence="2" id="KW-1185">Reference proteome</keyword>
<proteinExistence type="predicted"/>
<dbReference type="PANTHER" id="PTHR15350:SF2">
    <property type="entry name" value="EUKARYOTIC TRANSLATION INITIATION FACTOR 3 SUBUNIT M"/>
    <property type="match status" value="1"/>
</dbReference>
<evidence type="ECO:0000313" key="2">
    <source>
        <dbReference type="Proteomes" id="UP000000709"/>
    </source>
</evidence>
<dbReference type="GO" id="GO:0005852">
    <property type="term" value="C:eukaryotic translation initiation factor 3 complex"/>
    <property type="evidence" value="ECO:0007669"/>
    <property type="project" value="TreeGrafter"/>
</dbReference>
<dbReference type="GO" id="GO:0002183">
    <property type="term" value="P:cytoplasmic translational initiation"/>
    <property type="evidence" value="ECO:0007669"/>
    <property type="project" value="TreeGrafter"/>
</dbReference>
<gene>
    <name evidence="1" type="ORF">SPAPADRAFT_50067</name>
</gene>
<dbReference type="PANTHER" id="PTHR15350">
    <property type="entry name" value="COP9 SIGNALOSOME COMPLEX SUBUNIT 7/DENDRITIC CELL PROTEIN GA17"/>
    <property type="match status" value="1"/>
</dbReference>
<accession>G3ALB1</accession>